<name>A0A9P9F7V8_9HYPO</name>
<keyword evidence="1" id="KW-0472">Membrane</keyword>
<reference evidence="2" key="1">
    <citation type="journal article" date="2021" name="Nat. Commun.">
        <title>Genetic determinants of endophytism in the Arabidopsis root mycobiome.</title>
        <authorList>
            <person name="Mesny F."/>
            <person name="Miyauchi S."/>
            <person name="Thiergart T."/>
            <person name="Pickel B."/>
            <person name="Atanasova L."/>
            <person name="Karlsson M."/>
            <person name="Huettel B."/>
            <person name="Barry K.W."/>
            <person name="Haridas S."/>
            <person name="Chen C."/>
            <person name="Bauer D."/>
            <person name="Andreopoulos W."/>
            <person name="Pangilinan J."/>
            <person name="LaButti K."/>
            <person name="Riley R."/>
            <person name="Lipzen A."/>
            <person name="Clum A."/>
            <person name="Drula E."/>
            <person name="Henrissat B."/>
            <person name="Kohler A."/>
            <person name="Grigoriev I.V."/>
            <person name="Martin F.M."/>
            <person name="Hacquard S."/>
        </authorList>
    </citation>
    <scope>NUCLEOTIDE SEQUENCE</scope>
    <source>
        <strain evidence="2">MPI-CAGE-AT-0021</strain>
    </source>
</reference>
<evidence type="ECO:0000313" key="3">
    <source>
        <dbReference type="Proteomes" id="UP000717696"/>
    </source>
</evidence>
<keyword evidence="1" id="KW-1133">Transmembrane helix</keyword>
<sequence>MRHASHRKTSIRPRPPRTIVDGMEMQPTGQINWQSCSVGRSVGWLVGRCLDGLHLSQSPCDSHAHRGEAPVSPFHRRGVSQSRPPAPMQFADIFRLTGRVFFLWLFLWLFLISWADLPPGGREKNTDDAHWEIQNEQMTITKSSSQLGFELTPKHTEQVDALWGAVCFFHSLTLNWVVHPILPSVLP</sequence>
<gene>
    <name evidence="2" type="ORF">B0J13DRAFT_225884</name>
</gene>
<comment type="caution">
    <text evidence="2">The sequence shown here is derived from an EMBL/GenBank/DDBJ whole genome shotgun (WGS) entry which is preliminary data.</text>
</comment>
<evidence type="ECO:0000313" key="2">
    <source>
        <dbReference type="EMBL" id="KAH7155422.1"/>
    </source>
</evidence>
<feature type="transmembrane region" description="Helical" evidence="1">
    <location>
        <begin position="96"/>
        <end position="115"/>
    </location>
</feature>
<keyword evidence="1" id="KW-0812">Transmembrane</keyword>
<dbReference type="AlphaFoldDB" id="A0A9P9F7V8"/>
<evidence type="ECO:0000256" key="1">
    <source>
        <dbReference type="SAM" id="Phobius"/>
    </source>
</evidence>
<accession>A0A9P9F7V8</accession>
<protein>
    <submittedName>
        <fullName evidence="2">Uncharacterized protein</fullName>
    </submittedName>
</protein>
<proteinExistence type="predicted"/>
<dbReference type="Proteomes" id="UP000717696">
    <property type="component" value="Unassembled WGS sequence"/>
</dbReference>
<organism evidence="2 3">
    <name type="scientific">Dactylonectria estremocensis</name>
    <dbReference type="NCBI Taxonomy" id="1079267"/>
    <lineage>
        <taxon>Eukaryota</taxon>
        <taxon>Fungi</taxon>
        <taxon>Dikarya</taxon>
        <taxon>Ascomycota</taxon>
        <taxon>Pezizomycotina</taxon>
        <taxon>Sordariomycetes</taxon>
        <taxon>Hypocreomycetidae</taxon>
        <taxon>Hypocreales</taxon>
        <taxon>Nectriaceae</taxon>
        <taxon>Dactylonectria</taxon>
    </lineage>
</organism>
<keyword evidence="3" id="KW-1185">Reference proteome</keyword>
<dbReference type="EMBL" id="JAGMUU010000004">
    <property type="protein sequence ID" value="KAH7155422.1"/>
    <property type="molecule type" value="Genomic_DNA"/>
</dbReference>